<dbReference type="Proteomes" id="UP000305778">
    <property type="component" value="Unassembled WGS sequence"/>
</dbReference>
<reference evidence="2 3" key="1">
    <citation type="submission" date="2019-04" db="EMBL/GenBank/DDBJ databases">
        <title>Streptomyces oryziradicis sp. nov., a novel actinomycete isolated from rhizosphere soil of rice (Oryza sativa L.).</title>
        <authorList>
            <person name="Li C."/>
        </authorList>
    </citation>
    <scope>NUCLEOTIDE SEQUENCE [LARGE SCALE GENOMIC DNA]</scope>
    <source>
        <strain evidence="2 3">NEAU-C40</strain>
    </source>
</reference>
<proteinExistence type="predicted"/>
<evidence type="ECO:0000313" key="3">
    <source>
        <dbReference type="Proteomes" id="UP000305778"/>
    </source>
</evidence>
<protein>
    <submittedName>
        <fullName evidence="2">DUF397 domain-containing protein</fullName>
    </submittedName>
</protein>
<dbReference type="Pfam" id="PF04149">
    <property type="entry name" value="DUF397"/>
    <property type="match status" value="1"/>
</dbReference>
<gene>
    <name evidence="2" type="ORF">FCI23_18685</name>
</gene>
<dbReference type="AlphaFoldDB" id="A0A4U0SPS3"/>
<keyword evidence="3" id="KW-1185">Reference proteome</keyword>
<organism evidence="2 3">
    <name type="scientific">Actinacidiphila oryziradicis</name>
    <dbReference type="NCBI Taxonomy" id="2571141"/>
    <lineage>
        <taxon>Bacteria</taxon>
        <taxon>Bacillati</taxon>
        <taxon>Actinomycetota</taxon>
        <taxon>Actinomycetes</taxon>
        <taxon>Kitasatosporales</taxon>
        <taxon>Streptomycetaceae</taxon>
        <taxon>Actinacidiphila</taxon>
    </lineage>
</organism>
<feature type="domain" description="DUF397" evidence="1">
    <location>
        <begin position="5"/>
        <end position="56"/>
    </location>
</feature>
<dbReference type="EMBL" id="SUMC01000016">
    <property type="protein sequence ID" value="TKA10227.1"/>
    <property type="molecule type" value="Genomic_DNA"/>
</dbReference>
<dbReference type="InterPro" id="IPR007278">
    <property type="entry name" value="DUF397"/>
</dbReference>
<dbReference type="RefSeq" id="WP_136725043.1">
    <property type="nucleotide sequence ID" value="NZ_SUMC01000016.1"/>
</dbReference>
<evidence type="ECO:0000313" key="2">
    <source>
        <dbReference type="EMBL" id="TKA10227.1"/>
    </source>
</evidence>
<name>A0A4U0SPS3_9ACTN</name>
<accession>A0A4U0SPS3</accession>
<sequence>MSEINWQKSSYSGQGDGAECIELAAAGTIRLRESDDPGVIVTTTPAPLKALLLGIKASEFDGDASPVTTAPQPPPITQP</sequence>
<comment type="caution">
    <text evidence="2">The sequence shown here is derived from an EMBL/GenBank/DDBJ whole genome shotgun (WGS) entry which is preliminary data.</text>
</comment>
<dbReference type="OrthoDB" id="3436866at2"/>
<evidence type="ECO:0000259" key="1">
    <source>
        <dbReference type="Pfam" id="PF04149"/>
    </source>
</evidence>